<dbReference type="EMBL" id="CP068393">
    <property type="protein sequence ID" value="QUC67958.1"/>
    <property type="molecule type" value="Genomic_DNA"/>
</dbReference>
<evidence type="ECO:0000313" key="2">
    <source>
        <dbReference type="Proteomes" id="UP000682782"/>
    </source>
</evidence>
<protein>
    <submittedName>
        <fullName evidence="1">rRNA pseudouridine synthase</fullName>
    </submittedName>
</protein>
<dbReference type="Proteomes" id="UP000682782">
    <property type="component" value="Chromosome"/>
</dbReference>
<evidence type="ECO:0000313" key="1">
    <source>
        <dbReference type="EMBL" id="QUC67958.1"/>
    </source>
</evidence>
<keyword evidence="2" id="KW-1185">Reference proteome</keyword>
<reference evidence="1" key="1">
    <citation type="submission" date="2021-01" db="EMBL/GenBank/DDBJ databases">
        <title>Complete genome sequence of Clostridiales bacterium R-7.</title>
        <authorList>
            <person name="Mahoney-Kurpe S.C."/>
            <person name="Palevich N."/>
            <person name="Koike S."/>
            <person name="Moon C.D."/>
            <person name="Attwood G.T."/>
        </authorList>
    </citation>
    <scope>NUCLEOTIDE SEQUENCE</scope>
    <source>
        <strain evidence="1">R-7</strain>
    </source>
</reference>
<gene>
    <name evidence="1" type="ORF">JYE49_04455</name>
</gene>
<name>A0AC61NM93_9FIRM</name>
<accession>A0AC61NM93</accession>
<proteinExistence type="predicted"/>
<organism evidence="1 2">
    <name type="scientific">Aristaeella hokkaidonensis</name>
    <dbReference type="NCBI Taxonomy" id="3046382"/>
    <lineage>
        <taxon>Bacteria</taxon>
        <taxon>Bacillati</taxon>
        <taxon>Bacillota</taxon>
        <taxon>Clostridia</taxon>
        <taxon>Eubacteriales</taxon>
        <taxon>Aristaeellaceae</taxon>
        <taxon>Aristaeella</taxon>
    </lineage>
</organism>
<sequence length="234" mass="26482">MRLQKYLASCGVASRRNAEQMILDGRVSVNGEIVRVLGTQVDEQSDTVQVDGSIVMPETEKHYLAYNKPVGEVTTVSDPEGRATVMDRFLDYPVRLFPVGRLDYDSEGLLLLTNDGDLMNKVLHPSFEIQKSYLTKVSNNVSDQEIRTLRKGVIIDGKLTSPAEVRLIRHDTFSTDLLITIHEGRNRQVRKMIDAIGHQVVRLKRVRFGPVLLGDLPSGMWRKLTDEEIKKLRP</sequence>